<dbReference type="Gene3D" id="3.40.50.12780">
    <property type="entry name" value="N-terminal domain of ligase-like"/>
    <property type="match status" value="1"/>
</dbReference>
<dbReference type="PANTHER" id="PTHR43201:SF5">
    <property type="entry name" value="MEDIUM-CHAIN ACYL-COA LIGASE ACSF2, MITOCHONDRIAL"/>
    <property type="match status" value="1"/>
</dbReference>
<evidence type="ECO:0000259" key="3">
    <source>
        <dbReference type="Pfam" id="PF00501"/>
    </source>
</evidence>
<evidence type="ECO:0008006" key="6">
    <source>
        <dbReference type="Google" id="ProtNLM"/>
    </source>
</evidence>
<feature type="non-terminal residue" evidence="5">
    <location>
        <position position="1"/>
    </location>
</feature>
<protein>
    <recommendedName>
        <fullName evidence="6">Long-chain fatty acid--CoA ligase</fullName>
    </recommendedName>
</protein>
<dbReference type="AlphaFoldDB" id="X0RXR6"/>
<dbReference type="InterPro" id="IPR020845">
    <property type="entry name" value="AMP-binding_CS"/>
</dbReference>
<dbReference type="GO" id="GO:0031956">
    <property type="term" value="F:medium-chain fatty acid-CoA ligase activity"/>
    <property type="evidence" value="ECO:0007669"/>
    <property type="project" value="TreeGrafter"/>
</dbReference>
<dbReference type="PANTHER" id="PTHR43201">
    <property type="entry name" value="ACYL-COA SYNTHETASE"/>
    <property type="match status" value="1"/>
</dbReference>
<dbReference type="EMBL" id="BARS01005099">
    <property type="protein sequence ID" value="GAF68512.1"/>
    <property type="molecule type" value="Genomic_DNA"/>
</dbReference>
<accession>X0RXR6</accession>
<evidence type="ECO:0000313" key="5">
    <source>
        <dbReference type="EMBL" id="GAF68512.1"/>
    </source>
</evidence>
<feature type="domain" description="AMP-dependent synthetase/ligase" evidence="3">
    <location>
        <begin position="6"/>
        <end position="265"/>
    </location>
</feature>
<sequence length="406" mass="45498">TIRGIQKDLPQVRQYISVTEKPVEGMLHFESLLQKYPEDEPLVLVEEDDTAFIMYTAGTTGRPKGAVLTHKGEVMIWTLANLEVGREPDIGDMSVWRACAAPPVFHLASFGMCLANLLFGGTVILPAQVFNPVEVMQLLEREKCDSVLLIPAMANFLLQMPDLDKYDTSSLKAWFSGAAVLPTELRNRFTEAFPQVKIFDCFGQTESNALVSMLRPSDVERKVASVGRAIPFVEIRVVDDQDRDVPVGEVGEAIYRGPTIMREYYNSPEATAAAFRNGWFHSGDAVRRDEEGFLYVVDRKTDMIISGGENIYPAEVEEVLYKHPKILEAAVIGVHDEQWGESVKAIVVTKPGETLTEEEVIEFCKDRLASYKKPKSVDFIDALPRNPAMKVLKTVLRERHGKAVRY</sequence>
<dbReference type="InterPro" id="IPR000873">
    <property type="entry name" value="AMP-dep_synth/lig_dom"/>
</dbReference>
<evidence type="ECO:0000256" key="2">
    <source>
        <dbReference type="ARBA" id="ARBA00022598"/>
    </source>
</evidence>
<proteinExistence type="inferred from homology"/>
<feature type="domain" description="AMP-binding enzyme C-terminal" evidence="4">
    <location>
        <begin position="315"/>
        <end position="387"/>
    </location>
</feature>
<reference evidence="5" key="1">
    <citation type="journal article" date="2014" name="Front. Microbiol.">
        <title>High frequency of phylogenetically diverse reductive dehalogenase-homologous genes in deep subseafloor sedimentary metagenomes.</title>
        <authorList>
            <person name="Kawai M."/>
            <person name="Futagami T."/>
            <person name="Toyoda A."/>
            <person name="Takaki Y."/>
            <person name="Nishi S."/>
            <person name="Hori S."/>
            <person name="Arai W."/>
            <person name="Tsubouchi T."/>
            <person name="Morono Y."/>
            <person name="Uchiyama I."/>
            <person name="Ito T."/>
            <person name="Fujiyama A."/>
            <person name="Inagaki F."/>
            <person name="Takami H."/>
        </authorList>
    </citation>
    <scope>NUCLEOTIDE SEQUENCE</scope>
    <source>
        <strain evidence="5">Expedition CK06-06</strain>
    </source>
</reference>
<evidence type="ECO:0000256" key="1">
    <source>
        <dbReference type="ARBA" id="ARBA00006432"/>
    </source>
</evidence>
<dbReference type="PROSITE" id="PS00455">
    <property type="entry name" value="AMP_BINDING"/>
    <property type="match status" value="1"/>
</dbReference>
<dbReference type="Pfam" id="PF13193">
    <property type="entry name" value="AMP-binding_C"/>
    <property type="match status" value="1"/>
</dbReference>
<dbReference type="Gene3D" id="3.30.300.30">
    <property type="match status" value="1"/>
</dbReference>
<dbReference type="SUPFAM" id="SSF56801">
    <property type="entry name" value="Acetyl-CoA synthetase-like"/>
    <property type="match status" value="1"/>
</dbReference>
<dbReference type="GO" id="GO:0006631">
    <property type="term" value="P:fatty acid metabolic process"/>
    <property type="evidence" value="ECO:0007669"/>
    <property type="project" value="TreeGrafter"/>
</dbReference>
<gene>
    <name evidence="5" type="ORF">S01H1_09985</name>
</gene>
<organism evidence="5">
    <name type="scientific">marine sediment metagenome</name>
    <dbReference type="NCBI Taxonomy" id="412755"/>
    <lineage>
        <taxon>unclassified sequences</taxon>
        <taxon>metagenomes</taxon>
        <taxon>ecological metagenomes</taxon>
    </lineage>
</organism>
<name>X0RXR6_9ZZZZ</name>
<dbReference type="InterPro" id="IPR042099">
    <property type="entry name" value="ANL_N_sf"/>
</dbReference>
<dbReference type="Pfam" id="PF00501">
    <property type="entry name" value="AMP-binding"/>
    <property type="match status" value="1"/>
</dbReference>
<dbReference type="FunFam" id="3.30.300.30:FF:000008">
    <property type="entry name" value="2,3-dihydroxybenzoate-AMP ligase"/>
    <property type="match status" value="1"/>
</dbReference>
<dbReference type="InterPro" id="IPR045851">
    <property type="entry name" value="AMP-bd_C_sf"/>
</dbReference>
<dbReference type="InterPro" id="IPR025110">
    <property type="entry name" value="AMP-bd_C"/>
</dbReference>
<keyword evidence="2" id="KW-0436">Ligase</keyword>
<evidence type="ECO:0000259" key="4">
    <source>
        <dbReference type="Pfam" id="PF13193"/>
    </source>
</evidence>
<comment type="similarity">
    <text evidence="1">Belongs to the ATP-dependent AMP-binding enzyme family.</text>
</comment>
<comment type="caution">
    <text evidence="5">The sequence shown here is derived from an EMBL/GenBank/DDBJ whole genome shotgun (WGS) entry which is preliminary data.</text>
</comment>